<dbReference type="GO" id="GO:0004413">
    <property type="term" value="F:homoserine kinase activity"/>
    <property type="evidence" value="ECO:0007669"/>
    <property type="project" value="UniProtKB-UniRule"/>
</dbReference>
<dbReference type="AlphaFoldDB" id="A0AAW8B4Y8"/>
<keyword evidence="3" id="KW-0547">Nucleotide-binding</keyword>
<name>A0AAW8B4Y8_9GAMM</name>
<dbReference type="RefSeq" id="WP_305170390.1">
    <property type="nucleotide sequence ID" value="NZ_JAUUUU010000003.1"/>
</dbReference>
<dbReference type="EC" id="2.7.1.39" evidence="3"/>
<gene>
    <name evidence="3" type="primary">thrB</name>
    <name evidence="5" type="ORF">Q8A57_07525</name>
</gene>
<feature type="domain" description="Aminoglycoside phosphotransferase" evidence="4">
    <location>
        <begin position="44"/>
        <end position="258"/>
    </location>
</feature>
<dbReference type="InterPro" id="IPR011009">
    <property type="entry name" value="Kinase-like_dom_sf"/>
</dbReference>
<proteinExistence type="inferred from homology"/>
<keyword evidence="3" id="KW-0808">Transferase</keyword>
<comment type="catalytic activity">
    <reaction evidence="3">
        <text>L-homoserine + ATP = O-phospho-L-homoserine + ADP + H(+)</text>
        <dbReference type="Rhea" id="RHEA:13985"/>
        <dbReference type="ChEBI" id="CHEBI:15378"/>
        <dbReference type="ChEBI" id="CHEBI:30616"/>
        <dbReference type="ChEBI" id="CHEBI:57476"/>
        <dbReference type="ChEBI" id="CHEBI:57590"/>
        <dbReference type="ChEBI" id="CHEBI:456216"/>
        <dbReference type="EC" id="2.7.1.39"/>
    </reaction>
</comment>
<evidence type="ECO:0000256" key="2">
    <source>
        <dbReference type="ARBA" id="ARBA00022697"/>
    </source>
</evidence>
<comment type="caution">
    <text evidence="5">The sequence shown here is derived from an EMBL/GenBank/DDBJ whole genome shotgun (WGS) entry which is preliminary data.</text>
</comment>
<evidence type="ECO:0000313" key="6">
    <source>
        <dbReference type="Proteomes" id="UP001178354"/>
    </source>
</evidence>
<evidence type="ECO:0000256" key="3">
    <source>
        <dbReference type="HAMAP-Rule" id="MF_00301"/>
    </source>
</evidence>
<sequence length="316" mass="35660">MSSFPAPDNHVISHFLEQYPHLGDACIDATYIAKNHMTCRFHCGQPQRAHYLMVAAVPGAKERLLFSAALVEHLISVGQRVTPVIRTISGNSLAWYHDNPALLFHIPEGSSPQHQSADICRQIGDFLGEMHASSAHFAASYNNPRSLLWLNFASKELAPHLSIGDLSLLEEQLNRFKRTIDARPNLPSGPLIGSLFSDQLFFSEGQLSAVTGFYFSCTDWFLLDVAQAVNEWCCDPHGELDKHLCSALLNAYAAKRPFNHTESQYWQDILCFSATRFWVSRLLSKYTSEGSSSHKDPEEYLQKLERRLMSYYPLPL</sequence>
<dbReference type="GO" id="GO:0005524">
    <property type="term" value="F:ATP binding"/>
    <property type="evidence" value="ECO:0007669"/>
    <property type="project" value="UniProtKB-KW"/>
</dbReference>
<dbReference type="HAMAP" id="MF_00301">
    <property type="entry name" value="Homoser_kinase_2"/>
    <property type="match status" value="1"/>
</dbReference>
<dbReference type="GO" id="GO:0009088">
    <property type="term" value="P:threonine biosynthetic process"/>
    <property type="evidence" value="ECO:0007669"/>
    <property type="project" value="UniProtKB-UniRule"/>
</dbReference>
<protein>
    <recommendedName>
        <fullName evidence="3">Homoserine kinase</fullName>
        <shortName evidence="3">HK</shortName>
        <shortName evidence="3">HSK</shortName>
        <ecNumber evidence="3">2.7.1.39</ecNumber>
    </recommendedName>
</protein>
<comment type="similarity">
    <text evidence="3">Belongs to the pseudomonas-type ThrB family.</text>
</comment>
<dbReference type="Pfam" id="PF01636">
    <property type="entry name" value="APH"/>
    <property type="match status" value="1"/>
</dbReference>
<accession>A0AAW8B4Y8</accession>
<keyword evidence="6" id="KW-1185">Reference proteome</keyword>
<keyword evidence="3" id="KW-0067">ATP-binding</keyword>
<keyword evidence="2 3" id="KW-0791">Threonine biosynthesis</keyword>
<dbReference type="InterPro" id="IPR005280">
    <property type="entry name" value="Homoserine_kinase_II"/>
</dbReference>
<reference evidence="5" key="1">
    <citation type="journal article" date="2010" name="Int. J. Syst. Evol. Microbiol.">
        <title>Porticoccus litoralis gen. nov., sp. nov., a gammaproteobacterium isolated from the Yellow Sea.</title>
        <authorList>
            <person name="Oh H.M."/>
            <person name="Kim H."/>
            <person name="Kim K.M."/>
            <person name="Min G.S."/>
            <person name="Cho J.C."/>
        </authorList>
    </citation>
    <scope>NUCLEOTIDE SEQUENCE</scope>
    <source>
        <strain evidence="5">DSM 25064</strain>
    </source>
</reference>
<evidence type="ECO:0000259" key="4">
    <source>
        <dbReference type="Pfam" id="PF01636"/>
    </source>
</evidence>
<evidence type="ECO:0000313" key="5">
    <source>
        <dbReference type="EMBL" id="MDP1520812.1"/>
    </source>
</evidence>
<keyword evidence="3" id="KW-0418">Kinase</keyword>
<comment type="pathway">
    <text evidence="3">Amino-acid biosynthesis; L-threonine biosynthesis; L-threonine from L-aspartate: step 4/5.</text>
</comment>
<dbReference type="InterPro" id="IPR002575">
    <property type="entry name" value="Aminoglycoside_PTrfase"/>
</dbReference>
<keyword evidence="1 3" id="KW-0028">Amino-acid biosynthesis</keyword>
<dbReference type="Gene3D" id="3.90.1200.10">
    <property type="match status" value="1"/>
</dbReference>
<dbReference type="SUPFAM" id="SSF56112">
    <property type="entry name" value="Protein kinase-like (PK-like)"/>
    <property type="match status" value="1"/>
</dbReference>
<evidence type="ECO:0000256" key="1">
    <source>
        <dbReference type="ARBA" id="ARBA00022605"/>
    </source>
</evidence>
<dbReference type="EMBL" id="JAUUUU010000003">
    <property type="protein sequence ID" value="MDP1520812.1"/>
    <property type="molecule type" value="Genomic_DNA"/>
</dbReference>
<reference evidence="5" key="2">
    <citation type="submission" date="2023-08" db="EMBL/GenBank/DDBJ databases">
        <authorList>
            <person name="Luo J."/>
        </authorList>
    </citation>
    <scope>NUCLEOTIDE SEQUENCE</scope>
    <source>
        <strain evidence="5">DSM 25064</strain>
    </source>
</reference>
<dbReference type="Proteomes" id="UP001178354">
    <property type="component" value="Unassembled WGS sequence"/>
</dbReference>
<organism evidence="5 6">
    <name type="scientific">Porticoccus litoralis</name>
    <dbReference type="NCBI Taxonomy" id="434086"/>
    <lineage>
        <taxon>Bacteria</taxon>
        <taxon>Pseudomonadati</taxon>
        <taxon>Pseudomonadota</taxon>
        <taxon>Gammaproteobacteria</taxon>
        <taxon>Cellvibrionales</taxon>
        <taxon>Porticoccaceae</taxon>
        <taxon>Porticoccus</taxon>
    </lineage>
</organism>